<sequence length="124" mass="14535">MNAMNPTRRAQEKPVPIPVPIEYDVNNPEGNGIYNFEESNPYSTPIPVPIEYDVNNPDELTKRHAFWSLNEDILKIAVLTTNTPYPSRKIWCICACTHQRPRRKQDLIRRIQKKAIHRIQAIWE</sequence>
<reference evidence="1" key="1">
    <citation type="journal article" date="2022" name="Int. J. Mol. Sci.">
        <title>Draft Genome of Tanacetum Coccineum: Genomic Comparison of Closely Related Tanacetum-Family Plants.</title>
        <authorList>
            <person name="Yamashiro T."/>
            <person name="Shiraishi A."/>
            <person name="Nakayama K."/>
            <person name="Satake H."/>
        </authorList>
    </citation>
    <scope>NUCLEOTIDE SEQUENCE</scope>
</reference>
<dbReference type="EMBL" id="BQNB010012099">
    <property type="protein sequence ID" value="GJS99179.1"/>
    <property type="molecule type" value="Genomic_DNA"/>
</dbReference>
<protein>
    <submittedName>
        <fullName evidence="1">Uncharacterized protein</fullName>
    </submittedName>
</protein>
<organism evidence="1 2">
    <name type="scientific">Tanacetum coccineum</name>
    <dbReference type="NCBI Taxonomy" id="301880"/>
    <lineage>
        <taxon>Eukaryota</taxon>
        <taxon>Viridiplantae</taxon>
        <taxon>Streptophyta</taxon>
        <taxon>Embryophyta</taxon>
        <taxon>Tracheophyta</taxon>
        <taxon>Spermatophyta</taxon>
        <taxon>Magnoliopsida</taxon>
        <taxon>eudicotyledons</taxon>
        <taxon>Gunneridae</taxon>
        <taxon>Pentapetalae</taxon>
        <taxon>asterids</taxon>
        <taxon>campanulids</taxon>
        <taxon>Asterales</taxon>
        <taxon>Asteraceae</taxon>
        <taxon>Asteroideae</taxon>
        <taxon>Anthemideae</taxon>
        <taxon>Anthemidinae</taxon>
        <taxon>Tanacetum</taxon>
    </lineage>
</organism>
<name>A0ABQ5A950_9ASTR</name>
<proteinExistence type="predicted"/>
<accession>A0ABQ5A950</accession>
<dbReference type="Proteomes" id="UP001151760">
    <property type="component" value="Unassembled WGS sequence"/>
</dbReference>
<reference evidence="1" key="2">
    <citation type="submission" date="2022-01" db="EMBL/GenBank/DDBJ databases">
        <authorList>
            <person name="Yamashiro T."/>
            <person name="Shiraishi A."/>
            <person name="Satake H."/>
            <person name="Nakayama K."/>
        </authorList>
    </citation>
    <scope>NUCLEOTIDE SEQUENCE</scope>
</reference>
<keyword evidence="2" id="KW-1185">Reference proteome</keyword>
<evidence type="ECO:0000313" key="2">
    <source>
        <dbReference type="Proteomes" id="UP001151760"/>
    </source>
</evidence>
<evidence type="ECO:0000313" key="1">
    <source>
        <dbReference type="EMBL" id="GJS99179.1"/>
    </source>
</evidence>
<gene>
    <name evidence="1" type="ORF">Tco_0820349</name>
</gene>
<comment type="caution">
    <text evidence="1">The sequence shown here is derived from an EMBL/GenBank/DDBJ whole genome shotgun (WGS) entry which is preliminary data.</text>
</comment>